<evidence type="ECO:0000256" key="2">
    <source>
        <dbReference type="ARBA" id="ARBA00023136"/>
    </source>
</evidence>
<dbReference type="PANTHER" id="PTHR38098:SF1">
    <property type="entry name" value="LPS-ASSEMBLY LIPOPROTEIN LPTE"/>
    <property type="match status" value="1"/>
</dbReference>
<keyword evidence="4" id="KW-0998">Cell outer membrane</keyword>
<reference evidence="8" key="1">
    <citation type="journal article" date="2019" name="Int. J. Syst. Evol. Microbiol.">
        <title>The Global Catalogue of Microorganisms (GCM) 10K type strain sequencing project: providing services to taxonomists for standard genome sequencing and annotation.</title>
        <authorList>
            <consortium name="The Broad Institute Genomics Platform"/>
            <consortium name="The Broad Institute Genome Sequencing Center for Infectious Disease"/>
            <person name="Wu L."/>
            <person name="Ma J."/>
        </authorList>
    </citation>
    <scope>NUCLEOTIDE SEQUENCE [LARGE SCALE GENOMIC DNA]</scope>
    <source>
        <strain evidence="8">KCTC 42280</strain>
    </source>
</reference>
<evidence type="ECO:0000313" key="7">
    <source>
        <dbReference type="EMBL" id="GHD36957.1"/>
    </source>
</evidence>
<proteinExistence type="predicted"/>
<evidence type="ECO:0000256" key="4">
    <source>
        <dbReference type="ARBA" id="ARBA00023237"/>
    </source>
</evidence>
<accession>A0ABQ3GTR1</accession>
<keyword evidence="2" id="KW-0472">Membrane</keyword>
<feature type="compositionally biased region" description="Polar residues" evidence="6">
    <location>
        <begin position="223"/>
        <end position="233"/>
    </location>
</feature>
<evidence type="ECO:0000256" key="3">
    <source>
        <dbReference type="ARBA" id="ARBA00023139"/>
    </source>
</evidence>
<dbReference type="Gene3D" id="3.30.160.150">
    <property type="entry name" value="Lipoprotein like domain"/>
    <property type="match status" value="1"/>
</dbReference>
<keyword evidence="5 7" id="KW-0449">Lipoprotein</keyword>
<comment type="caution">
    <text evidence="7">The sequence shown here is derived from an EMBL/GenBank/DDBJ whole genome shotgun (WGS) entry which is preliminary data.</text>
</comment>
<gene>
    <name evidence="7" type="primary">lptE</name>
    <name evidence="7" type="ORF">GCM10016272_24580</name>
</gene>
<evidence type="ECO:0000313" key="8">
    <source>
        <dbReference type="Proteomes" id="UP000610203"/>
    </source>
</evidence>
<dbReference type="Proteomes" id="UP000610203">
    <property type="component" value="Unassembled WGS sequence"/>
</dbReference>
<dbReference type="PANTHER" id="PTHR38098">
    <property type="entry name" value="LPS-ASSEMBLY LIPOPROTEIN LPTE"/>
    <property type="match status" value="1"/>
</dbReference>
<sequence length="243" mass="26291">MSCKQRAVQSSQTKLSKPSGQCNMAKKSNAQKLATALLASLPLLSVLGATAALSGCGFQLRGYGTPMLFDVAKTAIIIEDNRTSFPLKLPLSRRLEALGVDVIDNMTLVDITNNNKNATAEPIAAISVKNMRFKRYELVGVLTEIRLVLSADVSYQTLQNGKVVTLTNPIQVERSYQYNEASVSTDDQQGDQIRDWLYDSLARRITDQYVAIALPRVTPANANKTAQTGSASTAVIVPSTPTP</sequence>
<evidence type="ECO:0000256" key="5">
    <source>
        <dbReference type="ARBA" id="ARBA00023288"/>
    </source>
</evidence>
<feature type="region of interest" description="Disordered" evidence="6">
    <location>
        <begin position="223"/>
        <end position="243"/>
    </location>
</feature>
<keyword evidence="3" id="KW-0564">Palmitate</keyword>
<evidence type="ECO:0000256" key="1">
    <source>
        <dbReference type="ARBA" id="ARBA00022729"/>
    </source>
</evidence>
<evidence type="ECO:0000256" key="6">
    <source>
        <dbReference type="SAM" id="MobiDB-lite"/>
    </source>
</evidence>
<name>A0ABQ3GTR1_9GAMM</name>
<dbReference type="InterPro" id="IPR007485">
    <property type="entry name" value="LPS_assembly_LptE"/>
</dbReference>
<organism evidence="7 8">
    <name type="scientific">Psychrobacter glaciei</name>
    <dbReference type="NCBI Taxonomy" id="619771"/>
    <lineage>
        <taxon>Bacteria</taxon>
        <taxon>Pseudomonadati</taxon>
        <taxon>Pseudomonadota</taxon>
        <taxon>Gammaproteobacteria</taxon>
        <taxon>Moraxellales</taxon>
        <taxon>Moraxellaceae</taxon>
        <taxon>Psychrobacter</taxon>
    </lineage>
</organism>
<protein>
    <submittedName>
        <fullName evidence="7">LPS-assembly lipoprotein LptE</fullName>
    </submittedName>
</protein>
<dbReference type="EMBL" id="BMZR01000007">
    <property type="protein sequence ID" value="GHD36957.1"/>
    <property type="molecule type" value="Genomic_DNA"/>
</dbReference>
<keyword evidence="1" id="KW-0732">Signal</keyword>
<keyword evidence="8" id="KW-1185">Reference proteome</keyword>